<feature type="signal peptide" evidence="1">
    <location>
        <begin position="1"/>
        <end position="22"/>
    </location>
</feature>
<gene>
    <name evidence="2" type="ORF">AOB46_02235</name>
</gene>
<keyword evidence="1" id="KW-0732">Signal</keyword>
<evidence type="ECO:0000313" key="3">
    <source>
        <dbReference type="Proteomes" id="UP000037953"/>
    </source>
</evidence>
<dbReference type="AlphaFoldDB" id="A0A0N0ZZX8"/>
<reference evidence="3" key="2">
    <citation type="submission" date="2015-09" db="EMBL/GenBank/DDBJ databases">
        <title>Draft genome sequence of a multidrug-resistant Chryseobacterium indologenes isolate from Malaysia.</title>
        <authorList>
            <person name="Yu C.Y."/>
            <person name="Ang G.Y."/>
            <person name="Chan K.-G."/>
        </authorList>
    </citation>
    <scope>NUCLEOTIDE SEQUENCE [LARGE SCALE GENOMIC DNA]</scope>
    <source>
        <strain evidence="3">CI_885</strain>
    </source>
</reference>
<dbReference type="OrthoDB" id="1250634at2"/>
<feature type="chain" id="PRO_5005865259" evidence="1">
    <location>
        <begin position="23"/>
        <end position="182"/>
    </location>
</feature>
<sequence length="182" mass="21099">MKYSKLLVAAALMLFSGMTVNAQKKKPAASSKSGPIEMPKDTEIKVMSGEERFKKSLYKLEDFITFKYDADYKKADIYITHNGPQKLMYKAKLNDTGVDTKLKARIYNYKIYSPDGKKLLFTYETETAVTSLIKMIYHSPEKKFTILDFSNIYRSDEYTIGKSETFKYYPVFLYYSTFDAPE</sequence>
<name>A0A0N0ZZX8_CHRID</name>
<organism evidence="2 3">
    <name type="scientific">Chryseobacterium indologenes</name>
    <name type="common">Flavobacterium indologenes</name>
    <dbReference type="NCBI Taxonomy" id="253"/>
    <lineage>
        <taxon>Bacteria</taxon>
        <taxon>Pseudomonadati</taxon>
        <taxon>Bacteroidota</taxon>
        <taxon>Flavobacteriia</taxon>
        <taxon>Flavobacteriales</taxon>
        <taxon>Weeksellaceae</taxon>
        <taxon>Chryseobacterium group</taxon>
        <taxon>Chryseobacterium</taxon>
    </lineage>
</organism>
<dbReference type="Proteomes" id="UP000037953">
    <property type="component" value="Unassembled WGS sequence"/>
</dbReference>
<dbReference type="PATRIC" id="fig|253.9.peg.470"/>
<comment type="caution">
    <text evidence="2">The sequence shown here is derived from an EMBL/GenBank/DDBJ whole genome shotgun (WGS) entry which is preliminary data.</text>
</comment>
<evidence type="ECO:0000313" key="2">
    <source>
        <dbReference type="EMBL" id="KPE52837.1"/>
    </source>
</evidence>
<evidence type="ECO:0000256" key="1">
    <source>
        <dbReference type="SAM" id="SignalP"/>
    </source>
</evidence>
<dbReference type="EMBL" id="LJOD01000001">
    <property type="protein sequence ID" value="KPE52837.1"/>
    <property type="molecule type" value="Genomic_DNA"/>
</dbReference>
<dbReference type="RefSeq" id="WP_062696403.1">
    <property type="nucleotide sequence ID" value="NZ_LJOD01000001.1"/>
</dbReference>
<protein>
    <submittedName>
        <fullName evidence="2">Uncharacterized protein</fullName>
    </submittedName>
</protein>
<accession>A0A0N0ZZX8</accession>
<reference evidence="2 3" key="1">
    <citation type="journal article" date="2015" name="Genom Data">
        <title>Draft genome sequence of a multidrug-resistant Chryseobacterium indologenes isolate from Malaysia.</title>
        <authorList>
            <person name="Yu C.Y."/>
            <person name="Ang G.Y."/>
            <person name="Cheng H.J."/>
            <person name="Cheong Y.M."/>
            <person name="Yin W.F."/>
            <person name="Chan K.G."/>
        </authorList>
    </citation>
    <scope>NUCLEOTIDE SEQUENCE [LARGE SCALE GENOMIC DNA]</scope>
    <source>
        <strain evidence="2 3">CI_885</strain>
    </source>
</reference>
<proteinExistence type="predicted"/>